<dbReference type="PROSITE" id="PS50878">
    <property type="entry name" value="RT_POL"/>
    <property type="match status" value="1"/>
</dbReference>
<proteinExistence type="predicted"/>
<name>A0A6G0YA65_APHCR</name>
<dbReference type="OrthoDB" id="6588649at2759"/>
<dbReference type="PANTHER" id="PTHR19446">
    <property type="entry name" value="REVERSE TRANSCRIPTASES"/>
    <property type="match status" value="1"/>
</dbReference>
<organism evidence="2 3">
    <name type="scientific">Aphis craccivora</name>
    <name type="common">Cowpea aphid</name>
    <dbReference type="NCBI Taxonomy" id="307492"/>
    <lineage>
        <taxon>Eukaryota</taxon>
        <taxon>Metazoa</taxon>
        <taxon>Ecdysozoa</taxon>
        <taxon>Arthropoda</taxon>
        <taxon>Hexapoda</taxon>
        <taxon>Insecta</taxon>
        <taxon>Pterygota</taxon>
        <taxon>Neoptera</taxon>
        <taxon>Paraneoptera</taxon>
        <taxon>Hemiptera</taxon>
        <taxon>Sternorrhyncha</taxon>
        <taxon>Aphidomorpha</taxon>
        <taxon>Aphidoidea</taxon>
        <taxon>Aphididae</taxon>
        <taxon>Aphidini</taxon>
        <taxon>Aphis</taxon>
        <taxon>Aphis</taxon>
    </lineage>
</organism>
<reference evidence="2 3" key="1">
    <citation type="submission" date="2019-08" db="EMBL/GenBank/DDBJ databases">
        <title>Whole genome of Aphis craccivora.</title>
        <authorList>
            <person name="Voronova N.V."/>
            <person name="Shulinski R.S."/>
            <person name="Bandarenka Y.V."/>
            <person name="Zhorov D.G."/>
            <person name="Warner D."/>
        </authorList>
    </citation>
    <scope>NUCLEOTIDE SEQUENCE [LARGE SCALE GENOMIC DNA]</scope>
    <source>
        <strain evidence="2">180601</strain>
        <tissue evidence="2">Whole Body</tissue>
    </source>
</reference>
<feature type="domain" description="Reverse transcriptase" evidence="1">
    <location>
        <begin position="166"/>
        <end position="440"/>
    </location>
</feature>
<comment type="caution">
    <text evidence="2">The sequence shown here is derived from an EMBL/GenBank/DDBJ whole genome shotgun (WGS) entry which is preliminary data.</text>
</comment>
<dbReference type="AlphaFoldDB" id="A0A6G0YA65"/>
<dbReference type="InterPro" id="IPR000477">
    <property type="entry name" value="RT_dom"/>
</dbReference>
<protein>
    <submittedName>
        <fullName evidence="2">Retrovirus-related Pol polyprotein from type-1 retrotransposable element R1</fullName>
    </submittedName>
</protein>
<sequence length="747" mass="84198">MVYKHRNPNKYQQHLQRDTGTIVVTTTEHKDYGSYWKDARKLIVFYMHYNEKIIKSRPVEPCMPIRKDVHRSRPYKLVMKKLGGQNPVESSKGREAVIADALFPAAPVTDWGLAPSPAVYNIFQAFDPVLNTLEFTRVIPEFRSEELSRAVSTKARTRQVLQVFNDCLNALTFPSRWKRARLVLIRKGPDKPVDAPSSYRSICMLDAPGKLLERLLLQMLEDHLDAHGGRRRAPNQFGFRRRVSTESAIGMVLSIAAQEATTTRRKSICVLVTLDVRNAFNSLGWPIIDTALRGINTPEYLVEMFRSWLADRTLLTGEEMAERPVTSEVPQGSVLGPALWNVAYDSLLKMETPPGVQLVGFADDLAVVGTAMTGQQLEDAINPTLTAIDDWMRSRDLELAHQKSEAVVLSRRRAFVPPRLTVGGFLIPLKNEIRYLGVIQDKRLTFSAHASTVAAKAARAAAALSRLMPNIGGSAQWKRRLLASVVESQLLYAAPVWISSVSEVARTRAILIRPQRTAALRVIRSYRTVSDEAALVLACTPPVDLLRLERQNIGSRLRAATEPGEQRPSKVVVKREARKTTIVAWQTRWHTTPKAAWTRLVIHDLSRWLGRTVPWLPLLFHMTQAITGHGCFEWYLHRMNRAASPCCWQCSGESDTVEHTLFECPHWDGFREALSARIGHRPSTGDVPDIICGPAFELLPVDAHGQDAILGEAEERFRLFYGMVENILSVKEEEERVRQAVNRRNSP</sequence>
<dbReference type="Pfam" id="PF00078">
    <property type="entry name" value="RVT_1"/>
    <property type="match status" value="1"/>
</dbReference>
<evidence type="ECO:0000259" key="1">
    <source>
        <dbReference type="PROSITE" id="PS50878"/>
    </source>
</evidence>
<keyword evidence="3" id="KW-1185">Reference proteome</keyword>
<evidence type="ECO:0000313" key="2">
    <source>
        <dbReference type="EMBL" id="KAF0751878.1"/>
    </source>
</evidence>
<evidence type="ECO:0000313" key="3">
    <source>
        <dbReference type="Proteomes" id="UP000478052"/>
    </source>
</evidence>
<dbReference type="CDD" id="cd01650">
    <property type="entry name" value="RT_nLTR_like"/>
    <property type="match status" value="1"/>
</dbReference>
<accession>A0A6G0YA65</accession>
<gene>
    <name evidence="2" type="ORF">FWK35_00022545</name>
</gene>
<dbReference type="EMBL" id="VUJU01005230">
    <property type="protein sequence ID" value="KAF0751878.1"/>
    <property type="molecule type" value="Genomic_DNA"/>
</dbReference>
<dbReference type="Proteomes" id="UP000478052">
    <property type="component" value="Unassembled WGS sequence"/>
</dbReference>